<dbReference type="Proteomes" id="UP001176429">
    <property type="component" value="Unassembled WGS sequence"/>
</dbReference>
<keyword evidence="2" id="KW-1185">Reference proteome</keyword>
<sequence>MRPELDRLHLIEQQLLQTPAALPASEWHLRQLFDGELTADAALQRQLYHGLHQAGRQQLKRELRTIHTQLYGSPGPRWLAALRRCWPW</sequence>
<organism evidence="1 2">
    <name type="scientific">Hymenobacter aranciens</name>
    <dbReference type="NCBI Taxonomy" id="3063996"/>
    <lineage>
        <taxon>Bacteria</taxon>
        <taxon>Pseudomonadati</taxon>
        <taxon>Bacteroidota</taxon>
        <taxon>Cytophagia</taxon>
        <taxon>Cytophagales</taxon>
        <taxon>Hymenobacteraceae</taxon>
        <taxon>Hymenobacter</taxon>
    </lineage>
</organism>
<dbReference type="RefSeq" id="WP_305004578.1">
    <property type="nucleotide sequence ID" value="NZ_JAUQSY010000001.1"/>
</dbReference>
<accession>A0ABT9B6D0</accession>
<dbReference type="EMBL" id="JAUQSY010000001">
    <property type="protein sequence ID" value="MDO7873264.1"/>
    <property type="molecule type" value="Genomic_DNA"/>
</dbReference>
<evidence type="ECO:0000313" key="2">
    <source>
        <dbReference type="Proteomes" id="UP001176429"/>
    </source>
</evidence>
<name>A0ABT9B6D0_9BACT</name>
<proteinExistence type="predicted"/>
<gene>
    <name evidence="1" type="ORF">Q5H93_00860</name>
</gene>
<reference evidence="1" key="1">
    <citation type="submission" date="2023-07" db="EMBL/GenBank/DDBJ databases">
        <authorList>
            <person name="Kim M.K."/>
        </authorList>
    </citation>
    <scope>NUCLEOTIDE SEQUENCE</scope>
    <source>
        <strain evidence="1">ASUV-10-1</strain>
    </source>
</reference>
<evidence type="ECO:0000313" key="1">
    <source>
        <dbReference type="EMBL" id="MDO7873264.1"/>
    </source>
</evidence>
<protein>
    <submittedName>
        <fullName evidence="1">Uncharacterized protein</fullName>
    </submittedName>
</protein>
<comment type="caution">
    <text evidence="1">The sequence shown here is derived from an EMBL/GenBank/DDBJ whole genome shotgun (WGS) entry which is preliminary data.</text>
</comment>